<sequence>MGLAIKKNSAWWYGRYMIDGKEHFTNLQVRIRGSRPVKLSETGSVQFENSRGEAQGALDKLLENIQAGRSEAKLAEAVYEARSGEKLKRYTISDLPQIWIDKPRQRKPSERHSKQTVAKLERFGSFLASAYPELSRIDQLRPMHVQAFLEQLGRRGVTSETWNKYLVAIKAVLKRAGVPAAREILSKETETVSRQPFSIDELQAIFEAARESDPLIYSLAVTAACTAMRQKDCCYLRWDDVDLGAGFISVKTSKTGQEVDIPLADVLRDEIKGQVGNGAEYVFPDAAKLYTANRSGISSRFKRVLKVAGFDTGSPRPPVECKSDPCKPGELHRAASKLFKGDKLERAKAVVDVYMAGNGVRPTAKETGLSVSTVSLYLNELEAATGKAIIRGKRRPVDPAKLPTRGAMAKERERGLLKASLRDFHSFRTTFVTLALMRGMPLDIVRKITGHKTADVVMKHYFRPQREQLRAAMQSTMPGLLTSGAKPTDPAARAADLLRTAKADNWQAVIDEALGVLESSDH</sequence>
<proteinExistence type="inferred from homology"/>
<dbReference type="PROSITE" id="PS51898">
    <property type="entry name" value="TYR_RECOMBINASE"/>
    <property type="match status" value="1"/>
</dbReference>
<dbReference type="GO" id="GO:0006310">
    <property type="term" value="P:DNA recombination"/>
    <property type="evidence" value="ECO:0007669"/>
    <property type="project" value="UniProtKB-KW"/>
</dbReference>
<dbReference type="RefSeq" id="WP_136083073.1">
    <property type="nucleotide sequence ID" value="NZ_CAAHFG010000005.1"/>
</dbReference>
<dbReference type="InterPro" id="IPR004107">
    <property type="entry name" value="Integrase_SAM-like_N"/>
</dbReference>
<dbReference type="InterPro" id="IPR044068">
    <property type="entry name" value="CB"/>
</dbReference>
<feature type="domain" description="Tyr recombinase" evidence="6">
    <location>
        <begin position="192"/>
        <end position="474"/>
    </location>
</feature>
<dbReference type="SUPFAM" id="SSF56349">
    <property type="entry name" value="DNA breaking-rejoining enzymes"/>
    <property type="match status" value="2"/>
</dbReference>
<evidence type="ECO:0000259" key="7">
    <source>
        <dbReference type="PROSITE" id="PS51900"/>
    </source>
</evidence>
<dbReference type="InterPro" id="IPR050090">
    <property type="entry name" value="Tyrosine_recombinase_XerCD"/>
</dbReference>
<evidence type="ECO:0000256" key="5">
    <source>
        <dbReference type="PROSITE-ProRule" id="PRU01248"/>
    </source>
</evidence>
<dbReference type="Proteomes" id="UP000366872">
    <property type="component" value="Unassembled WGS sequence"/>
</dbReference>
<dbReference type="EMBL" id="CAAHFG010000005">
    <property type="protein sequence ID" value="VGO17583.1"/>
    <property type="molecule type" value="Genomic_DNA"/>
</dbReference>
<evidence type="ECO:0000256" key="2">
    <source>
        <dbReference type="ARBA" id="ARBA00022908"/>
    </source>
</evidence>
<evidence type="ECO:0000259" key="6">
    <source>
        <dbReference type="PROSITE" id="PS51898"/>
    </source>
</evidence>
<dbReference type="AlphaFoldDB" id="A0A6C2UCK4"/>
<name>A0A6C2UCK4_PONDE</name>
<dbReference type="Pfam" id="PF02899">
    <property type="entry name" value="Phage_int_SAM_1"/>
    <property type="match status" value="1"/>
</dbReference>
<accession>A0A6C2UCK4</accession>
<reference evidence="8 9" key="1">
    <citation type="submission" date="2019-04" db="EMBL/GenBank/DDBJ databases">
        <authorList>
            <person name="Van Vliet M D."/>
        </authorList>
    </citation>
    <scope>NUCLEOTIDE SEQUENCE [LARGE SCALE GENOMIC DNA]</scope>
    <source>
        <strain evidence="8 9">F1</strain>
    </source>
</reference>
<feature type="domain" description="Core-binding (CB)" evidence="7">
    <location>
        <begin position="90"/>
        <end position="177"/>
    </location>
</feature>
<evidence type="ECO:0000313" key="8">
    <source>
        <dbReference type="EMBL" id="VGO17583.1"/>
    </source>
</evidence>
<dbReference type="Gene3D" id="1.10.150.130">
    <property type="match status" value="1"/>
</dbReference>
<dbReference type="InterPro" id="IPR010998">
    <property type="entry name" value="Integrase_recombinase_N"/>
</dbReference>
<dbReference type="PANTHER" id="PTHR30349:SF41">
    <property type="entry name" value="INTEGRASE_RECOMBINASE PROTEIN MJ0367-RELATED"/>
    <property type="match status" value="1"/>
</dbReference>
<dbReference type="InterPro" id="IPR002104">
    <property type="entry name" value="Integrase_catalytic"/>
</dbReference>
<dbReference type="GO" id="GO:0003677">
    <property type="term" value="F:DNA binding"/>
    <property type="evidence" value="ECO:0007669"/>
    <property type="project" value="UniProtKB-UniRule"/>
</dbReference>
<evidence type="ECO:0000256" key="4">
    <source>
        <dbReference type="ARBA" id="ARBA00023172"/>
    </source>
</evidence>
<evidence type="ECO:0008006" key="10">
    <source>
        <dbReference type="Google" id="ProtNLM"/>
    </source>
</evidence>
<evidence type="ECO:0000256" key="1">
    <source>
        <dbReference type="ARBA" id="ARBA00008857"/>
    </source>
</evidence>
<dbReference type="InterPro" id="IPR013762">
    <property type="entry name" value="Integrase-like_cat_sf"/>
</dbReference>
<comment type="similarity">
    <text evidence="1">Belongs to the 'phage' integrase family.</text>
</comment>
<keyword evidence="4" id="KW-0233">DNA recombination</keyword>
<evidence type="ECO:0000256" key="3">
    <source>
        <dbReference type="ARBA" id="ARBA00023125"/>
    </source>
</evidence>
<keyword evidence="2" id="KW-0229">DNA integration</keyword>
<keyword evidence="3 5" id="KW-0238">DNA-binding</keyword>
<dbReference type="Pfam" id="PF00589">
    <property type="entry name" value="Phage_integrase"/>
    <property type="match status" value="1"/>
</dbReference>
<dbReference type="GO" id="GO:0015074">
    <property type="term" value="P:DNA integration"/>
    <property type="evidence" value="ECO:0007669"/>
    <property type="project" value="UniProtKB-KW"/>
</dbReference>
<keyword evidence="9" id="KW-1185">Reference proteome</keyword>
<dbReference type="PROSITE" id="PS51900">
    <property type="entry name" value="CB"/>
    <property type="match status" value="1"/>
</dbReference>
<gene>
    <name evidence="8" type="ORF">PDESU_06181</name>
</gene>
<protein>
    <recommendedName>
        <fullName evidence="10">Tyr recombinase domain-containing protein</fullName>
    </recommendedName>
</protein>
<dbReference type="InterPro" id="IPR011010">
    <property type="entry name" value="DNA_brk_join_enz"/>
</dbReference>
<organism evidence="8 9">
    <name type="scientific">Pontiella desulfatans</name>
    <dbReference type="NCBI Taxonomy" id="2750659"/>
    <lineage>
        <taxon>Bacteria</taxon>
        <taxon>Pseudomonadati</taxon>
        <taxon>Kiritimatiellota</taxon>
        <taxon>Kiritimatiellia</taxon>
        <taxon>Kiritimatiellales</taxon>
        <taxon>Pontiellaceae</taxon>
        <taxon>Pontiella</taxon>
    </lineage>
</organism>
<evidence type="ECO:0000313" key="9">
    <source>
        <dbReference type="Proteomes" id="UP000366872"/>
    </source>
</evidence>
<dbReference type="PANTHER" id="PTHR30349">
    <property type="entry name" value="PHAGE INTEGRASE-RELATED"/>
    <property type="match status" value="1"/>
</dbReference>
<dbReference type="Gene3D" id="1.10.443.10">
    <property type="entry name" value="Intergrase catalytic core"/>
    <property type="match status" value="1"/>
</dbReference>